<protein>
    <submittedName>
        <fullName evidence="1">Uncharacterized protein</fullName>
    </submittedName>
</protein>
<accession>A0A2Z6SA49</accession>
<organism evidence="1 2">
    <name type="scientific">Rhizophagus clarus</name>
    <dbReference type="NCBI Taxonomy" id="94130"/>
    <lineage>
        <taxon>Eukaryota</taxon>
        <taxon>Fungi</taxon>
        <taxon>Fungi incertae sedis</taxon>
        <taxon>Mucoromycota</taxon>
        <taxon>Glomeromycotina</taxon>
        <taxon>Glomeromycetes</taxon>
        <taxon>Glomerales</taxon>
        <taxon>Glomeraceae</taxon>
        <taxon>Rhizophagus</taxon>
    </lineage>
</organism>
<dbReference type="STRING" id="94130.A0A2Z6SA49"/>
<proteinExistence type="predicted"/>
<dbReference type="AlphaFoldDB" id="A0A2Z6SA49"/>
<keyword evidence="2" id="KW-1185">Reference proteome</keyword>
<gene>
    <name evidence="1" type="ORF">RclHR1_09320014</name>
</gene>
<reference evidence="1 2" key="1">
    <citation type="submission" date="2017-11" db="EMBL/GenBank/DDBJ databases">
        <title>The genome of Rhizophagus clarus HR1 reveals common genetic basis of auxotrophy among arbuscular mycorrhizal fungi.</title>
        <authorList>
            <person name="Kobayashi Y."/>
        </authorList>
    </citation>
    <scope>NUCLEOTIDE SEQUENCE [LARGE SCALE GENOMIC DNA]</scope>
    <source>
        <strain evidence="1 2">HR1</strain>
    </source>
</reference>
<evidence type="ECO:0000313" key="1">
    <source>
        <dbReference type="EMBL" id="GBC10093.1"/>
    </source>
</evidence>
<dbReference type="EMBL" id="BEXD01004351">
    <property type="protein sequence ID" value="GBC10093.1"/>
    <property type="molecule type" value="Genomic_DNA"/>
</dbReference>
<evidence type="ECO:0000313" key="2">
    <source>
        <dbReference type="Proteomes" id="UP000247702"/>
    </source>
</evidence>
<sequence length="168" mass="19660">MYMKLRCESYTDMELVELQTSITEFCQEFVNIFSEYSSSSCKIPKLHVRHYYLAAKQKAAKPKSRSSSSFRNLLWEFNEGFDNLRAGFEEFLTENDINYDDQSGYFKIYSSVAVKSTDIIRTAASFYGNEWFSNVIVSSEETDWYGKVLLLLEFFVEKDKELINLVLL</sequence>
<comment type="caution">
    <text evidence="1">The sequence shown here is derived from an EMBL/GenBank/DDBJ whole genome shotgun (WGS) entry which is preliminary data.</text>
</comment>
<dbReference type="Proteomes" id="UP000247702">
    <property type="component" value="Unassembled WGS sequence"/>
</dbReference>
<name>A0A2Z6SA49_9GLOM</name>